<proteinExistence type="predicted"/>
<dbReference type="AlphaFoldDB" id="A0A382UZT9"/>
<reference evidence="1" key="1">
    <citation type="submission" date="2018-05" db="EMBL/GenBank/DDBJ databases">
        <authorList>
            <person name="Lanie J.A."/>
            <person name="Ng W.-L."/>
            <person name="Kazmierczak K.M."/>
            <person name="Andrzejewski T.M."/>
            <person name="Davidsen T.M."/>
            <person name="Wayne K.J."/>
            <person name="Tettelin H."/>
            <person name="Glass J.I."/>
            <person name="Rusch D."/>
            <person name="Podicherti R."/>
            <person name="Tsui H.-C.T."/>
            <person name="Winkler M.E."/>
        </authorList>
    </citation>
    <scope>NUCLEOTIDE SEQUENCE</scope>
</reference>
<evidence type="ECO:0000313" key="1">
    <source>
        <dbReference type="EMBL" id="SVD39772.1"/>
    </source>
</evidence>
<accession>A0A382UZT9</accession>
<organism evidence="1">
    <name type="scientific">marine metagenome</name>
    <dbReference type="NCBI Taxonomy" id="408172"/>
    <lineage>
        <taxon>unclassified sequences</taxon>
        <taxon>metagenomes</taxon>
        <taxon>ecological metagenomes</taxon>
    </lineage>
</organism>
<dbReference type="EMBL" id="UINC01148090">
    <property type="protein sequence ID" value="SVD39772.1"/>
    <property type="molecule type" value="Genomic_DNA"/>
</dbReference>
<protein>
    <submittedName>
        <fullName evidence="1">Uncharacterized protein</fullName>
    </submittedName>
</protein>
<name>A0A382UZT9_9ZZZZ</name>
<feature type="non-terminal residue" evidence="1">
    <location>
        <position position="222"/>
    </location>
</feature>
<gene>
    <name evidence="1" type="ORF">METZ01_LOCUS392626</name>
</gene>
<sequence length="222" mass="24159">MGIGSIALGALLNNETIANPFTPRQPHFKPRAKNVIFLFMAGGPSHLDLFDWKPELKKRHGQNIPESFIKGKRFAFMNSSFKQANKLQGTIREFKQHGQCGMWVSECFPHIGSIADEISLVRSCKTDLFNHAPAKLFMNTGSGLFGRPSMGSWVTYGIGSESQNLPGFVVLQSGPRGPRGGGVNWASGFLPTTYQGVPLRGNGDPILNLASPKGVSAESQRD</sequence>
<dbReference type="Pfam" id="PF07394">
    <property type="entry name" value="DUF1501"/>
    <property type="match status" value="1"/>
</dbReference>
<dbReference type="InterPro" id="IPR010869">
    <property type="entry name" value="DUF1501"/>
</dbReference>